<proteinExistence type="predicted"/>
<dbReference type="PROSITE" id="PS50995">
    <property type="entry name" value="HTH_MARR_2"/>
    <property type="match status" value="1"/>
</dbReference>
<evidence type="ECO:0000256" key="2">
    <source>
        <dbReference type="ARBA" id="ARBA00023125"/>
    </source>
</evidence>
<sequence>MAIPESELQALFMHTITGLKISMKNIMKDKALSLSPLYFMLLKTIHDTENCTANYLADATERDKGQITRLVKEMMQQGLVQKQPNPHDKRSQFLQLTESGLDCFEQLAIADQAVLKEMRANVSDDELTTFLEIGNKMLQNLHKINGKP</sequence>
<evidence type="ECO:0000313" key="5">
    <source>
        <dbReference type="EMBL" id="BDX02077.1"/>
    </source>
</evidence>
<evidence type="ECO:0000256" key="1">
    <source>
        <dbReference type="ARBA" id="ARBA00023015"/>
    </source>
</evidence>
<dbReference type="Proteomes" id="UP001307608">
    <property type="component" value="Chromosome"/>
</dbReference>
<evidence type="ECO:0000256" key="3">
    <source>
        <dbReference type="ARBA" id="ARBA00023163"/>
    </source>
</evidence>
<dbReference type="InterPro" id="IPR000835">
    <property type="entry name" value="HTH_MarR-typ"/>
</dbReference>
<accession>A0ABM8FCM4</accession>
<dbReference type="RefSeq" id="WP_338265662.1">
    <property type="nucleotide sequence ID" value="NZ_AP027271.1"/>
</dbReference>
<dbReference type="PANTHER" id="PTHR42756:SF1">
    <property type="entry name" value="TRANSCRIPTIONAL REPRESSOR OF EMRAB OPERON"/>
    <property type="match status" value="1"/>
</dbReference>
<keyword evidence="2" id="KW-0238">DNA-binding</keyword>
<reference evidence="5 6" key="1">
    <citation type="submission" date="2023-01" db="EMBL/GenBank/DDBJ databases">
        <title>Complete genome sequence of Marinomonas pontica strain 200518_36.</title>
        <authorList>
            <person name="Ueki S."/>
            <person name="Gajardo G."/>
            <person name="Maruyama F."/>
        </authorList>
    </citation>
    <scope>NUCLEOTIDE SEQUENCE [LARGE SCALE GENOMIC DNA]</scope>
    <source>
        <strain evidence="5 6">200518_36</strain>
    </source>
</reference>
<dbReference type="SMART" id="SM00347">
    <property type="entry name" value="HTH_MARR"/>
    <property type="match status" value="1"/>
</dbReference>
<dbReference type="Pfam" id="PF12802">
    <property type="entry name" value="MarR_2"/>
    <property type="match status" value="1"/>
</dbReference>
<feature type="domain" description="HTH marR-type" evidence="4">
    <location>
        <begin position="5"/>
        <end position="139"/>
    </location>
</feature>
<dbReference type="PANTHER" id="PTHR42756">
    <property type="entry name" value="TRANSCRIPTIONAL REGULATOR, MARR"/>
    <property type="match status" value="1"/>
</dbReference>
<dbReference type="EMBL" id="AP027271">
    <property type="protein sequence ID" value="BDX02077.1"/>
    <property type="molecule type" value="Genomic_DNA"/>
</dbReference>
<name>A0ABM8FCM4_9GAMM</name>
<dbReference type="Gene3D" id="1.10.10.10">
    <property type="entry name" value="Winged helix-like DNA-binding domain superfamily/Winged helix DNA-binding domain"/>
    <property type="match status" value="1"/>
</dbReference>
<organism evidence="5 6">
    <name type="scientific">Marinomonas pontica</name>
    <dbReference type="NCBI Taxonomy" id="264739"/>
    <lineage>
        <taxon>Bacteria</taxon>
        <taxon>Pseudomonadati</taxon>
        <taxon>Pseudomonadota</taxon>
        <taxon>Gammaproteobacteria</taxon>
        <taxon>Oceanospirillales</taxon>
        <taxon>Oceanospirillaceae</taxon>
        <taxon>Marinomonas</taxon>
    </lineage>
</organism>
<dbReference type="SUPFAM" id="SSF46785">
    <property type="entry name" value="Winged helix' DNA-binding domain"/>
    <property type="match status" value="1"/>
</dbReference>
<dbReference type="PRINTS" id="PR00598">
    <property type="entry name" value="HTHMARR"/>
</dbReference>
<dbReference type="InterPro" id="IPR036388">
    <property type="entry name" value="WH-like_DNA-bd_sf"/>
</dbReference>
<protein>
    <submittedName>
        <fullName evidence="5">MarR family transcriptional regulator</fullName>
    </submittedName>
</protein>
<evidence type="ECO:0000313" key="6">
    <source>
        <dbReference type="Proteomes" id="UP001307608"/>
    </source>
</evidence>
<dbReference type="InterPro" id="IPR036390">
    <property type="entry name" value="WH_DNA-bd_sf"/>
</dbReference>
<gene>
    <name evidence="5" type="ORF">MACH16_08250</name>
</gene>
<keyword evidence="1" id="KW-0805">Transcription regulation</keyword>
<evidence type="ECO:0000259" key="4">
    <source>
        <dbReference type="PROSITE" id="PS50995"/>
    </source>
</evidence>
<keyword evidence="3" id="KW-0804">Transcription</keyword>
<keyword evidence="6" id="KW-1185">Reference proteome</keyword>